<keyword evidence="3 6" id="KW-0812">Transmembrane</keyword>
<proteinExistence type="predicted"/>
<dbReference type="AlphaFoldDB" id="A0A934J2G2"/>
<comment type="subcellular location">
    <subcellularLocation>
        <location evidence="1">Cell membrane</location>
        <topology evidence="1">Multi-pass membrane protein</topology>
    </subcellularLocation>
</comment>
<sequence length="287" mass="31172">MGTGIHPVRSIFFILLGTAIYAFGLHYFVLPNKLMEGGVTGVAVLLNYALGWPLSLSILLLNIPLFIVGWRLLGWRSMVLTFIGTGALTVFLALIEGLIHHGWLEPFKTDSDYILVALYAGVVLGTGLGIVFRFGGTTGGADIIARVASKKRGWSIGQIILTMDAIIIGASLFYISKEKVLYTLVTVFIASKIIDFIQEGAYSVKSFSIITDHGEHVAERITKEIDRGVTLLPAVGAYSGRNKHMVYCVVSRHEIQVVKTIVKTVDPAAFMIISEVNDVVGEGFNPG</sequence>
<dbReference type="PIRSF" id="PIRSF006483">
    <property type="entry name" value="Membrane_protein_YitT"/>
    <property type="match status" value="1"/>
</dbReference>
<keyword evidence="4 6" id="KW-1133">Transmembrane helix</keyword>
<accession>A0A934J2G2</accession>
<dbReference type="InterPro" id="IPR051461">
    <property type="entry name" value="UPF0750_membrane"/>
</dbReference>
<keyword evidence="9" id="KW-1185">Reference proteome</keyword>
<protein>
    <submittedName>
        <fullName evidence="8">YitT family protein</fullName>
    </submittedName>
</protein>
<feature type="transmembrane region" description="Helical" evidence="6">
    <location>
        <begin position="113"/>
        <end position="132"/>
    </location>
</feature>
<dbReference type="Pfam" id="PF10035">
    <property type="entry name" value="DUF2179"/>
    <property type="match status" value="1"/>
</dbReference>
<dbReference type="InterPro" id="IPR019264">
    <property type="entry name" value="DUF2179"/>
</dbReference>
<keyword evidence="2" id="KW-1003">Cell membrane</keyword>
<dbReference type="RefSeq" id="WP_199021090.1">
    <property type="nucleotide sequence ID" value="NZ_JAELUP010000103.1"/>
</dbReference>
<organism evidence="8 9">
    <name type="scientific">Paenibacillus roseus</name>
    <dbReference type="NCBI Taxonomy" id="2798579"/>
    <lineage>
        <taxon>Bacteria</taxon>
        <taxon>Bacillati</taxon>
        <taxon>Bacillota</taxon>
        <taxon>Bacilli</taxon>
        <taxon>Bacillales</taxon>
        <taxon>Paenibacillaceae</taxon>
        <taxon>Paenibacillus</taxon>
    </lineage>
</organism>
<reference evidence="8" key="1">
    <citation type="submission" date="2020-12" db="EMBL/GenBank/DDBJ databases">
        <authorList>
            <person name="Huq M.A."/>
        </authorList>
    </citation>
    <scope>NUCLEOTIDE SEQUENCE</scope>
    <source>
        <strain evidence="8">MAHUQ-46</strain>
    </source>
</reference>
<dbReference type="Pfam" id="PF02588">
    <property type="entry name" value="YitT_membrane"/>
    <property type="match status" value="1"/>
</dbReference>
<evidence type="ECO:0000256" key="2">
    <source>
        <dbReference type="ARBA" id="ARBA00022475"/>
    </source>
</evidence>
<dbReference type="InterPro" id="IPR003740">
    <property type="entry name" value="YitT"/>
</dbReference>
<evidence type="ECO:0000256" key="6">
    <source>
        <dbReference type="SAM" id="Phobius"/>
    </source>
</evidence>
<evidence type="ECO:0000256" key="3">
    <source>
        <dbReference type="ARBA" id="ARBA00022692"/>
    </source>
</evidence>
<keyword evidence="5 6" id="KW-0472">Membrane</keyword>
<evidence type="ECO:0000259" key="7">
    <source>
        <dbReference type="Pfam" id="PF10035"/>
    </source>
</evidence>
<evidence type="ECO:0000313" key="9">
    <source>
        <dbReference type="Proteomes" id="UP000640274"/>
    </source>
</evidence>
<dbReference type="CDD" id="cd16380">
    <property type="entry name" value="YitT_C"/>
    <property type="match status" value="1"/>
</dbReference>
<dbReference type="Proteomes" id="UP000640274">
    <property type="component" value="Unassembled WGS sequence"/>
</dbReference>
<dbReference type="PANTHER" id="PTHR33545">
    <property type="entry name" value="UPF0750 MEMBRANE PROTEIN YITT-RELATED"/>
    <property type="match status" value="1"/>
</dbReference>
<evidence type="ECO:0000313" key="8">
    <source>
        <dbReference type="EMBL" id="MBJ6363556.1"/>
    </source>
</evidence>
<feature type="transmembrane region" description="Helical" evidence="6">
    <location>
        <begin position="153"/>
        <end position="174"/>
    </location>
</feature>
<dbReference type="EMBL" id="JAELUP010000103">
    <property type="protein sequence ID" value="MBJ6363556.1"/>
    <property type="molecule type" value="Genomic_DNA"/>
</dbReference>
<dbReference type="PANTHER" id="PTHR33545:SF10">
    <property type="entry name" value="UPF0750 MEMBRANE PROTEIN YPJC"/>
    <property type="match status" value="1"/>
</dbReference>
<name>A0A934J2G2_9BACL</name>
<feature type="transmembrane region" description="Helical" evidence="6">
    <location>
        <begin position="12"/>
        <end position="30"/>
    </location>
</feature>
<feature type="domain" description="DUF2179" evidence="7">
    <location>
        <begin position="227"/>
        <end position="281"/>
    </location>
</feature>
<gene>
    <name evidence="8" type="ORF">JFN88_20315</name>
</gene>
<feature type="transmembrane region" description="Helical" evidence="6">
    <location>
        <begin position="80"/>
        <end position="101"/>
    </location>
</feature>
<evidence type="ECO:0000256" key="4">
    <source>
        <dbReference type="ARBA" id="ARBA00022989"/>
    </source>
</evidence>
<evidence type="ECO:0000256" key="1">
    <source>
        <dbReference type="ARBA" id="ARBA00004651"/>
    </source>
</evidence>
<dbReference type="InterPro" id="IPR015867">
    <property type="entry name" value="N-reg_PII/ATP_PRibTrfase_C"/>
</dbReference>
<comment type="caution">
    <text evidence="8">The sequence shown here is derived from an EMBL/GenBank/DDBJ whole genome shotgun (WGS) entry which is preliminary data.</text>
</comment>
<evidence type="ECO:0000256" key="5">
    <source>
        <dbReference type="ARBA" id="ARBA00023136"/>
    </source>
</evidence>
<feature type="transmembrane region" description="Helical" evidence="6">
    <location>
        <begin position="50"/>
        <end position="73"/>
    </location>
</feature>
<dbReference type="Gene3D" id="3.30.70.120">
    <property type="match status" value="1"/>
</dbReference>
<dbReference type="GO" id="GO:0005886">
    <property type="term" value="C:plasma membrane"/>
    <property type="evidence" value="ECO:0007669"/>
    <property type="project" value="UniProtKB-SubCell"/>
</dbReference>